<gene>
    <name evidence="1" type="ordered locus">MODMU_5349</name>
</gene>
<dbReference type="PATRIC" id="fig|477641.3.peg.5027"/>
<dbReference type="EMBL" id="FO203431">
    <property type="protein sequence ID" value="CCH90723.1"/>
    <property type="molecule type" value="Genomic_DNA"/>
</dbReference>
<reference evidence="1 2" key="1">
    <citation type="journal article" date="2012" name="J. Bacteriol.">
        <title>Genome Sequence of Radiation-Resistant Modestobacter marinus Strain BC501, a Representative Actinobacterium That Thrives on Calcareous Stone Surfaces.</title>
        <authorList>
            <person name="Normand P."/>
            <person name="Gury J."/>
            <person name="Pujic P."/>
            <person name="Chouaia B."/>
            <person name="Crotti E."/>
            <person name="Brusetti L."/>
            <person name="Daffonchio D."/>
            <person name="Vacherie B."/>
            <person name="Barbe V."/>
            <person name="Medigue C."/>
            <person name="Calteau A."/>
            <person name="Ghodhbane-Gtari F."/>
            <person name="Essoussi I."/>
            <person name="Nouioui I."/>
            <person name="Abbassi-Ghozzi I."/>
            <person name="Gtari M."/>
        </authorList>
    </citation>
    <scope>NUCLEOTIDE SEQUENCE [LARGE SCALE GENOMIC DNA]</scope>
    <source>
        <strain evidence="2">BC 501</strain>
    </source>
</reference>
<dbReference type="STRING" id="477641.MODMU_5349"/>
<proteinExistence type="predicted"/>
<accession>I4F510</accession>
<dbReference type="KEGG" id="mmar:MODMU_5349"/>
<organism evidence="1 2">
    <name type="scientific">Modestobacter italicus (strain DSM 44449 / CECT 9708 / BC 501)</name>
    <dbReference type="NCBI Taxonomy" id="2732864"/>
    <lineage>
        <taxon>Bacteria</taxon>
        <taxon>Bacillati</taxon>
        <taxon>Actinomycetota</taxon>
        <taxon>Actinomycetes</taxon>
        <taxon>Geodermatophilales</taxon>
        <taxon>Geodermatophilaceae</taxon>
        <taxon>Modestobacter</taxon>
    </lineage>
</organism>
<dbReference type="eggNOG" id="COG1011">
    <property type="taxonomic scope" value="Bacteria"/>
</dbReference>
<sequence length="111" mass="12038">MDADAALHRRTYRQVLADAGLDDELAATLYAVESDLSLNAFADDVAGTLAALRRRGVRVGVLSDLHVDVRPAFRAVGLGMTVLLVPPLRSVAERRLHRVLALCGAEYGTRR</sequence>
<evidence type="ECO:0000313" key="2">
    <source>
        <dbReference type="Proteomes" id="UP000006461"/>
    </source>
</evidence>
<dbReference type="Proteomes" id="UP000006461">
    <property type="component" value="Chromosome"/>
</dbReference>
<dbReference type="AlphaFoldDB" id="I4F510"/>
<dbReference type="OrthoDB" id="9810501at2"/>
<evidence type="ECO:0000313" key="1">
    <source>
        <dbReference type="EMBL" id="CCH90723.1"/>
    </source>
</evidence>
<protein>
    <submittedName>
        <fullName evidence="1">Uncharacterized protein</fullName>
    </submittedName>
</protein>
<dbReference type="HOGENOM" id="CLU_2155489_0_0_11"/>
<keyword evidence="2" id="KW-1185">Reference proteome</keyword>
<name>I4F510_MODI5</name>